<dbReference type="Pfam" id="PF01571">
    <property type="entry name" value="GCV_T"/>
    <property type="match status" value="1"/>
</dbReference>
<evidence type="ECO:0000259" key="2">
    <source>
        <dbReference type="Pfam" id="PF08669"/>
    </source>
</evidence>
<protein>
    <recommendedName>
        <fullName evidence="4">Aminomethyltransferase folate-binding domain-containing protein</fullName>
    </recommendedName>
</protein>
<organism evidence="3">
    <name type="scientific">marine metagenome</name>
    <dbReference type="NCBI Taxonomy" id="408172"/>
    <lineage>
        <taxon>unclassified sequences</taxon>
        <taxon>metagenomes</taxon>
        <taxon>ecological metagenomes</taxon>
    </lineage>
</organism>
<dbReference type="SUPFAM" id="SSF101790">
    <property type="entry name" value="Aminomethyltransferase beta-barrel domain"/>
    <property type="match status" value="1"/>
</dbReference>
<evidence type="ECO:0008006" key="4">
    <source>
        <dbReference type="Google" id="ProtNLM"/>
    </source>
</evidence>
<gene>
    <name evidence="3" type="ORF">METZ01_LOCUS135135</name>
</gene>
<dbReference type="InterPro" id="IPR013977">
    <property type="entry name" value="GcvT_C"/>
</dbReference>
<feature type="domain" description="Aminomethyltransferase C-terminal" evidence="2">
    <location>
        <begin position="302"/>
        <end position="382"/>
    </location>
</feature>
<dbReference type="PIRSF" id="PIRSF006487">
    <property type="entry name" value="GcvT"/>
    <property type="match status" value="1"/>
</dbReference>
<dbReference type="InterPro" id="IPR006222">
    <property type="entry name" value="GCVT_N"/>
</dbReference>
<dbReference type="SUPFAM" id="SSF103025">
    <property type="entry name" value="Folate-binding domain"/>
    <property type="match status" value="1"/>
</dbReference>
<name>A0A381Z047_9ZZZZ</name>
<sequence>MYYSVLLSALYMYKTSKIVFSPRVRKSPYFDSTMKYGADAFSVYNHMYMPISFKGTLEDYNNLVNGVQLWDVACERQVEIKGPDAESLSQFLTPRDIKKCSKGQAMYAPFLDFRGGFINDPVMLKIDEDHYWFSLADGDSLLWAQGIAAGYNYDVEITEPDVSPLQVQGPNSTKLMSEVFGDWVNELGFYKFRELTYEGIPMVIARMGYSRERCYEIFLRDHSKGDELWEMLWQAGQDLNISAGTPNIILRLEAGILSYLADMDRTNNPYEVGLDWTVDLDQRDDFIGKEALREIHLRGPAKKLIGAEIQGKPITVFNDEHWPVLIDNKKVGSMHALVYSPRLNKNIGYIIVDVAHARSGSEIIISSPEQELTATVVDLPWFERA</sequence>
<dbReference type="EMBL" id="UINC01019436">
    <property type="protein sequence ID" value="SVA82281.1"/>
    <property type="molecule type" value="Genomic_DNA"/>
</dbReference>
<dbReference type="PANTHER" id="PTHR43757:SF2">
    <property type="entry name" value="AMINOMETHYLTRANSFERASE, MITOCHONDRIAL"/>
    <property type="match status" value="1"/>
</dbReference>
<dbReference type="Gene3D" id="3.30.1360.120">
    <property type="entry name" value="Probable tRNA modification gtpase trme, domain 1"/>
    <property type="match status" value="1"/>
</dbReference>
<accession>A0A381Z047</accession>
<evidence type="ECO:0000259" key="1">
    <source>
        <dbReference type="Pfam" id="PF01571"/>
    </source>
</evidence>
<dbReference type="AlphaFoldDB" id="A0A381Z047"/>
<dbReference type="InterPro" id="IPR028896">
    <property type="entry name" value="GcvT/YgfZ/DmdA"/>
</dbReference>
<reference evidence="3" key="1">
    <citation type="submission" date="2018-05" db="EMBL/GenBank/DDBJ databases">
        <authorList>
            <person name="Lanie J.A."/>
            <person name="Ng W.-L."/>
            <person name="Kazmierczak K.M."/>
            <person name="Andrzejewski T.M."/>
            <person name="Davidsen T.M."/>
            <person name="Wayne K.J."/>
            <person name="Tettelin H."/>
            <person name="Glass J.I."/>
            <person name="Rusch D."/>
            <person name="Podicherti R."/>
            <person name="Tsui H.-C.T."/>
            <person name="Winkler M.E."/>
        </authorList>
    </citation>
    <scope>NUCLEOTIDE SEQUENCE</scope>
</reference>
<dbReference type="InterPro" id="IPR027266">
    <property type="entry name" value="TrmE/GcvT-like"/>
</dbReference>
<proteinExistence type="predicted"/>
<dbReference type="Pfam" id="PF08669">
    <property type="entry name" value="GCV_T_C"/>
    <property type="match status" value="1"/>
</dbReference>
<feature type="domain" description="GCVT N-terminal" evidence="1">
    <location>
        <begin position="31"/>
        <end position="281"/>
    </location>
</feature>
<dbReference type="PANTHER" id="PTHR43757">
    <property type="entry name" value="AMINOMETHYLTRANSFERASE"/>
    <property type="match status" value="1"/>
</dbReference>
<evidence type="ECO:0000313" key="3">
    <source>
        <dbReference type="EMBL" id="SVA82281.1"/>
    </source>
</evidence>
<dbReference type="InterPro" id="IPR029043">
    <property type="entry name" value="GcvT/YgfZ_C"/>
</dbReference>